<dbReference type="EC" id="2.7.1.2" evidence="3"/>
<evidence type="ECO:0000256" key="4">
    <source>
        <dbReference type="RuleBase" id="RU004046"/>
    </source>
</evidence>
<comment type="caution">
    <text evidence="5">The sequence shown here is derived from an EMBL/GenBank/DDBJ whole genome shotgun (WGS) entry which is preliminary data.</text>
</comment>
<keyword evidence="6" id="KW-1185">Reference proteome</keyword>
<dbReference type="RefSeq" id="WP_075079473.1">
    <property type="nucleotide sequence ID" value="NZ_BDCO01000002.1"/>
</dbReference>
<dbReference type="HAMAP" id="MF_00524">
    <property type="entry name" value="Glucokinase"/>
    <property type="match status" value="1"/>
</dbReference>
<evidence type="ECO:0000313" key="6">
    <source>
        <dbReference type="Proteomes" id="UP000076023"/>
    </source>
</evidence>
<proteinExistence type="inferred from homology"/>
<protein>
    <recommendedName>
        <fullName evidence="3">Glucokinase</fullName>
        <ecNumber evidence="3">2.7.1.2</ecNumber>
    </recommendedName>
    <alternativeName>
        <fullName evidence="3">Glucose kinase</fullName>
    </alternativeName>
</protein>
<dbReference type="Pfam" id="PF02685">
    <property type="entry name" value="Glucokinase"/>
    <property type="match status" value="1"/>
</dbReference>
<dbReference type="FunCoup" id="A0A146GAF6">
    <property type="interactions" value="207"/>
</dbReference>
<dbReference type="InterPro" id="IPR043129">
    <property type="entry name" value="ATPase_NBD"/>
</dbReference>
<dbReference type="GO" id="GO:0005536">
    <property type="term" value="F:D-glucose binding"/>
    <property type="evidence" value="ECO:0007669"/>
    <property type="project" value="InterPro"/>
</dbReference>
<dbReference type="Proteomes" id="UP000076023">
    <property type="component" value="Unassembled WGS sequence"/>
</dbReference>
<evidence type="ECO:0000256" key="3">
    <source>
        <dbReference type="HAMAP-Rule" id="MF_00524"/>
    </source>
</evidence>
<dbReference type="GO" id="GO:0005737">
    <property type="term" value="C:cytoplasm"/>
    <property type="evidence" value="ECO:0007669"/>
    <property type="project" value="UniProtKB-SubCell"/>
</dbReference>
<dbReference type="Gene3D" id="3.30.420.40">
    <property type="match status" value="1"/>
</dbReference>
<dbReference type="SUPFAM" id="SSF53067">
    <property type="entry name" value="Actin-like ATPase domain"/>
    <property type="match status" value="1"/>
</dbReference>
<sequence>MPDRNYVILAGDVGGTKSNLAIFKTIGGSLSLERNERFPSASYPGLNAIIREFLAKEKRPVLAACFGVPGPVKHGRAKPTNLSWGVDAADISKEFEIPYVSILNDLAANAYGISELNPDDFAVIQEGAPDAEGNRCIVSPGTGLGEAGLYWDGKRYGVWACEGGHTDFGPRNDLEVALLEHLIKQYGHVSYERVASGMGIENIYKFLRDTGRGKELPAAVHEMKTKDPNMVISKYADSGECSMCVQTIEIFLGCLGAEAGNMALKAMATGGVYLGGGIPAKMLSHIKSVAFTHAFNDKGRLSGLMQSMPIKVILNDSAALMGAARYALDGAKAASA</sequence>
<evidence type="ECO:0000313" key="5">
    <source>
        <dbReference type="EMBL" id="GAT33777.1"/>
    </source>
</evidence>
<dbReference type="PANTHER" id="PTHR47363:SF1">
    <property type="entry name" value="GLUCOKINASE"/>
    <property type="match status" value="1"/>
</dbReference>
<keyword evidence="2 3" id="KW-0418">Kinase</keyword>
<dbReference type="STRING" id="690879.TSACC_22195"/>
<dbReference type="InterPro" id="IPR003836">
    <property type="entry name" value="Glucokinase"/>
</dbReference>
<dbReference type="NCBIfam" id="TIGR00749">
    <property type="entry name" value="glk"/>
    <property type="match status" value="1"/>
</dbReference>
<dbReference type="PANTHER" id="PTHR47363">
    <property type="entry name" value="GLUCOKINASE"/>
    <property type="match status" value="1"/>
</dbReference>
<keyword evidence="1 3" id="KW-0808">Transferase</keyword>
<dbReference type="GO" id="GO:0006096">
    <property type="term" value="P:glycolytic process"/>
    <property type="evidence" value="ECO:0007669"/>
    <property type="project" value="UniProtKB-UniRule"/>
</dbReference>
<dbReference type="GO" id="GO:0005524">
    <property type="term" value="F:ATP binding"/>
    <property type="evidence" value="ECO:0007669"/>
    <property type="project" value="UniProtKB-UniRule"/>
</dbReference>
<keyword evidence="3" id="KW-0067">ATP-binding</keyword>
<dbReference type="EMBL" id="BDCO01000002">
    <property type="protein sequence ID" value="GAT33777.1"/>
    <property type="molecule type" value="Genomic_DNA"/>
</dbReference>
<comment type="catalytic activity">
    <reaction evidence="3">
        <text>D-glucose + ATP = D-glucose 6-phosphate + ADP + H(+)</text>
        <dbReference type="Rhea" id="RHEA:17825"/>
        <dbReference type="ChEBI" id="CHEBI:4167"/>
        <dbReference type="ChEBI" id="CHEBI:15378"/>
        <dbReference type="ChEBI" id="CHEBI:30616"/>
        <dbReference type="ChEBI" id="CHEBI:61548"/>
        <dbReference type="ChEBI" id="CHEBI:456216"/>
        <dbReference type="EC" id="2.7.1.2"/>
    </reaction>
</comment>
<comment type="similarity">
    <text evidence="3 4">Belongs to the bacterial glucokinase family.</text>
</comment>
<reference evidence="6" key="1">
    <citation type="journal article" date="2017" name="Genome Announc.">
        <title>Draft Genome Sequence of Terrimicrobium sacchariphilum NM-5T, a Facultative Anaerobic Soil Bacterium of the Class Spartobacteria.</title>
        <authorList>
            <person name="Qiu Y.L."/>
            <person name="Tourlousse D.M."/>
            <person name="Matsuura N."/>
            <person name="Ohashi A."/>
            <person name="Sekiguchi Y."/>
        </authorList>
    </citation>
    <scope>NUCLEOTIDE SEQUENCE [LARGE SCALE GENOMIC DNA]</scope>
    <source>
        <strain evidence="6">NM-5</strain>
    </source>
</reference>
<name>A0A146GAF6_TERSA</name>
<dbReference type="OrthoDB" id="257751at2"/>
<comment type="subcellular location">
    <subcellularLocation>
        <location evidence="3">Cytoplasm</location>
    </subcellularLocation>
</comment>
<evidence type="ECO:0000256" key="2">
    <source>
        <dbReference type="ARBA" id="ARBA00022777"/>
    </source>
</evidence>
<dbReference type="CDD" id="cd24008">
    <property type="entry name" value="ASKHA_NBD_GLK"/>
    <property type="match status" value="1"/>
</dbReference>
<dbReference type="Gene3D" id="3.40.367.20">
    <property type="match status" value="1"/>
</dbReference>
<keyword evidence="3" id="KW-0963">Cytoplasm</keyword>
<evidence type="ECO:0000256" key="1">
    <source>
        <dbReference type="ARBA" id="ARBA00022679"/>
    </source>
</evidence>
<keyword evidence="3" id="KW-0547">Nucleotide-binding</keyword>
<feature type="binding site" evidence="3">
    <location>
        <begin position="11"/>
        <end position="16"/>
    </location>
    <ligand>
        <name>ATP</name>
        <dbReference type="ChEBI" id="CHEBI:30616"/>
    </ligand>
</feature>
<dbReference type="GO" id="GO:0004340">
    <property type="term" value="F:glucokinase activity"/>
    <property type="evidence" value="ECO:0007669"/>
    <property type="project" value="UniProtKB-UniRule"/>
</dbReference>
<keyword evidence="3" id="KW-0324">Glycolysis</keyword>
<gene>
    <name evidence="3" type="primary">glk</name>
    <name evidence="5" type="ORF">TSACC_22195</name>
</gene>
<dbReference type="AlphaFoldDB" id="A0A146GAF6"/>
<organism evidence="5 6">
    <name type="scientific">Terrimicrobium sacchariphilum</name>
    <dbReference type="NCBI Taxonomy" id="690879"/>
    <lineage>
        <taxon>Bacteria</taxon>
        <taxon>Pseudomonadati</taxon>
        <taxon>Verrucomicrobiota</taxon>
        <taxon>Terrimicrobiia</taxon>
        <taxon>Terrimicrobiales</taxon>
        <taxon>Terrimicrobiaceae</taxon>
        <taxon>Terrimicrobium</taxon>
    </lineage>
</organism>
<accession>A0A146GAF6</accession>
<dbReference type="InParanoid" id="A0A146GAF6"/>